<dbReference type="FunFam" id="3.30.70.270:FF:000001">
    <property type="entry name" value="Diguanylate cyclase domain protein"/>
    <property type="match status" value="1"/>
</dbReference>
<dbReference type="Proteomes" id="UP000256304">
    <property type="component" value="Unassembled WGS sequence"/>
</dbReference>
<dbReference type="PANTHER" id="PTHR46663:SF3">
    <property type="entry name" value="SLL0267 PROTEIN"/>
    <property type="match status" value="1"/>
</dbReference>
<dbReference type="OrthoDB" id="9759607at2"/>
<dbReference type="InterPro" id="IPR000160">
    <property type="entry name" value="GGDEF_dom"/>
</dbReference>
<organism evidence="2 3">
    <name type="scientific">Paenibacillus taihuensis</name>
    <dbReference type="NCBI Taxonomy" id="1156355"/>
    <lineage>
        <taxon>Bacteria</taxon>
        <taxon>Bacillati</taxon>
        <taxon>Bacillota</taxon>
        <taxon>Bacilli</taxon>
        <taxon>Bacillales</taxon>
        <taxon>Paenibacillaceae</taxon>
        <taxon>Paenibacillus</taxon>
    </lineage>
</organism>
<dbReference type="Pfam" id="PF00990">
    <property type="entry name" value="GGDEF"/>
    <property type="match status" value="1"/>
</dbReference>
<dbReference type="PANTHER" id="PTHR46663">
    <property type="entry name" value="DIGUANYLATE CYCLASE DGCT-RELATED"/>
    <property type="match status" value="1"/>
</dbReference>
<dbReference type="RefSeq" id="WP_147306752.1">
    <property type="nucleotide sequence ID" value="NZ_QTTN01000001.1"/>
</dbReference>
<dbReference type="PROSITE" id="PS50887">
    <property type="entry name" value="GGDEF"/>
    <property type="match status" value="1"/>
</dbReference>
<dbReference type="AlphaFoldDB" id="A0A3D9SF94"/>
<proteinExistence type="predicted"/>
<evidence type="ECO:0000259" key="1">
    <source>
        <dbReference type="PROSITE" id="PS50887"/>
    </source>
</evidence>
<gene>
    <name evidence="2" type="ORF">A8990_101394</name>
</gene>
<protein>
    <submittedName>
        <fullName evidence="2">Diguanylate cyclase (GGDEF)-like protein</fullName>
    </submittedName>
</protein>
<comment type="caution">
    <text evidence="2">The sequence shown here is derived from an EMBL/GenBank/DDBJ whole genome shotgun (WGS) entry which is preliminary data.</text>
</comment>
<dbReference type="InterPro" id="IPR052163">
    <property type="entry name" value="DGC-Regulatory_Protein"/>
</dbReference>
<evidence type="ECO:0000313" key="2">
    <source>
        <dbReference type="EMBL" id="REE94598.1"/>
    </source>
</evidence>
<reference evidence="2 3" key="1">
    <citation type="submission" date="2018-08" db="EMBL/GenBank/DDBJ databases">
        <title>Genomic Encyclopedia of Type Strains, Phase III (KMG-III): the genomes of soil and plant-associated and newly described type strains.</title>
        <authorList>
            <person name="Whitman W."/>
        </authorList>
    </citation>
    <scope>NUCLEOTIDE SEQUENCE [LARGE SCALE GENOMIC DNA]</scope>
    <source>
        <strain evidence="2 3">CGMCC 1.10966</strain>
    </source>
</reference>
<dbReference type="InterPro" id="IPR043128">
    <property type="entry name" value="Rev_trsase/Diguanyl_cyclase"/>
</dbReference>
<keyword evidence="3" id="KW-1185">Reference proteome</keyword>
<name>A0A3D9SF94_9BACL</name>
<feature type="domain" description="GGDEF" evidence="1">
    <location>
        <begin position="85"/>
        <end position="218"/>
    </location>
</feature>
<dbReference type="NCBIfam" id="TIGR00254">
    <property type="entry name" value="GGDEF"/>
    <property type="match status" value="1"/>
</dbReference>
<dbReference type="CDD" id="cd01949">
    <property type="entry name" value="GGDEF"/>
    <property type="match status" value="1"/>
</dbReference>
<dbReference type="Gene3D" id="3.30.70.270">
    <property type="match status" value="1"/>
</dbReference>
<sequence>MKLLRGCWSQAKIATSKEKTRYFESYVSPLTDELDGQLHGHLFGFHDRTDEVRIMYYDELTGLPNRRFLGERLIEALDRAKQQIANFSVFFMDLDGFKKVNDTLGHEMGDRLLQEVSSLLQLCVGSSGVCARWAGDEFIVLLEDIQNRDQLEALAEQIIHAIEQLREIDGVPIHVTASIGVAIYPNDGSEGKTLLMHADQAMYEAKLKGKNNCCFYSADDYEQAQEQAQLQ</sequence>
<evidence type="ECO:0000313" key="3">
    <source>
        <dbReference type="Proteomes" id="UP000256304"/>
    </source>
</evidence>
<dbReference type="EMBL" id="QTTN01000001">
    <property type="protein sequence ID" value="REE94598.1"/>
    <property type="molecule type" value="Genomic_DNA"/>
</dbReference>
<accession>A0A3D9SF94</accession>
<dbReference type="InterPro" id="IPR029787">
    <property type="entry name" value="Nucleotide_cyclase"/>
</dbReference>
<dbReference type="SMART" id="SM00267">
    <property type="entry name" value="GGDEF"/>
    <property type="match status" value="1"/>
</dbReference>
<dbReference type="SUPFAM" id="SSF55073">
    <property type="entry name" value="Nucleotide cyclase"/>
    <property type="match status" value="1"/>
</dbReference>